<gene>
    <name evidence="12" type="ORF">SAMN03080615_04089</name>
</gene>
<comment type="pathway">
    <text evidence="1">Nucleotide-sugar biosynthesis; UDP-alpha-D-glucuronate biosynthesis; UDP-alpha-D-glucuronate from UDP-alpha-D-glucose: step 1/1.</text>
</comment>
<evidence type="ECO:0000256" key="5">
    <source>
        <dbReference type="ARBA" id="ARBA00023002"/>
    </source>
</evidence>
<protein>
    <recommendedName>
        <fullName evidence="4 8">UDP-glucose 6-dehydrogenase</fullName>
        <ecNumber evidence="3 8">1.1.1.22</ecNumber>
    </recommendedName>
</protein>
<evidence type="ECO:0000256" key="8">
    <source>
        <dbReference type="PIRNR" id="PIRNR000124"/>
    </source>
</evidence>
<feature type="binding site" evidence="9">
    <location>
        <position position="193"/>
    </location>
    <ligand>
        <name>substrate</name>
    </ligand>
</feature>
<dbReference type="GO" id="GO:0006065">
    <property type="term" value="P:UDP-glucuronate biosynthetic process"/>
    <property type="evidence" value="ECO:0007669"/>
    <property type="project" value="UniProtKB-UniPathway"/>
</dbReference>
<dbReference type="PANTHER" id="PTHR43750:SF3">
    <property type="entry name" value="UDP-GLUCOSE 6-DEHYDROGENASE TUAD"/>
    <property type="match status" value="1"/>
</dbReference>
<dbReference type="OrthoDB" id="9803238at2"/>
<dbReference type="SUPFAM" id="SSF51735">
    <property type="entry name" value="NAD(P)-binding Rossmann-fold domains"/>
    <property type="match status" value="1"/>
</dbReference>
<evidence type="ECO:0000256" key="7">
    <source>
        <dbReference type="ARBA" id="ARBA00047473"/>
    </source>
</evidence>
<dbReference type="UniPathway" id="UPA00038">
    <property type="reaction ID" value="UER00491"/>
</dbReference>
<dbReference type="NCBIfam" id="TIGR03026">
    <property type="entry name" value="NDP-sugDHase"/>
    <property type="match status" value="1"/>
</dbReference>
<dbReference type="PANTHER" id="PTHR43750">
    <property type="entry name" value="UDP-GLUCOSE 6-DEHYDROGENASE TUAD"/>
    <property type="match status" value="1"/>
</dbReference>
<proteinExistence type="inferred from homology"/>
<dbReference type="EMBL" id="FOGB01000019">
    <property type="protein sequence ID" value="SER14725.1"/>
    <property type="molecule type" value="Genomic_DNA"/>
</dbReference>
<feature type="binding site" evidence="9">
    <location>
        <position position="246"/>
    </location>
    <ligand>
        <name>substrate</name>
    </ligand>
</feature>
<dbReference type="SUPFAM" id="SSF52413">
    <property type="entry name" value="UDP-glucose/GDP-mannose dehydrogenase C-terminal domain"/>
    <property type="match status" value="1"/>
</dbReference>
<dbReference type="InterPro" id="IPR008927">
    <property type="entry name" value="6-PGluconate_DH-like_C_sf"/>
</dbReference>
<accession>A0A1H9LU66</accession>
<dbReference type="RefSeq" id="WP_091361896.1">
    <property type="nucleotide sequence ID" value="NZ_AP025284.1"/>
</dbReference>
<reference evidence="13" key="1">
    <citation type="submission" date="2016-10" db="EMBL/GenBank/DDBJ databases">
        <authorList>
            <person name="Varghese N."/>
            <person name="Submissions S."/>
        </authorList>
    </citation>
    <scope>NUCLEOTIDE SEQUENCE [LARGE SCALE GENOMIC DNA]</scope>
    <source>
        <strain evidence="13">DSM 18887</strain>
    </source>
</reference>
<comment type="similarity">
    <text evidence="2 8">Belongs to the UDP-glucose/GDP-mannose dehydrogenase family.</text>
</comment>
<evidence type="ECO:0000256" key="2">
    <source>
        <dbReference type="ARBA" id="ARBA00006601"/>
    </source>
</evidence>
<dbReference type="InterPro" id="IPR014027">
    <property type="entry name" value="UDP-Glc/GDP-Man_DH_C"/>
</dbReference>
<evidence type="ECO:0000256" key="3">
    <source>
        <dbReference type="ARBA" id="ARBA00012954"/>
    </source>
</evidence>
<dbReference type="Pfam" id="PF00984">
    <property type="entry name" value="UDPG_MGDP_dh"/>
    <property type="match status" value="1"/>
</dbReference>
<dbReference type="InterPro" id="IPR001732">
    <property type="entry name" value="UDP-Glc/GDP-Man_DH_N"/>
</dbReference>
<dbReference type="AlphaFoldDB" id="A0A1H9LU66"/>
<feature type="binding site" evidence="9">
    <location>
        <position position="309"/>
    </location>
    <ligand>
        <name>substrate</name>
    </ligand>
</feature>
<dbReference type="Gene3D" id="1.20.5.100">
    <property type="entry name" value="Cytochrome c1, transmembrane anchor, C-terminal"/>
    <property type="match status" value="1"/>
</dbReference>
<feature type="binding site" evidence="9">
    <location>
        <begin position="238"/>
        <end position="242"/>
    </location>
    <ligand>
        <name>substrate</name>
    </ligand>
</feature>
<dbReference type="InterPro" id="IPR036291">
    <property type="entry name" value="NAD(P)-bd_dom_sf"/>
</dbReference>
<dbReference type="InterPro" id="IPR017476">
    <property type="entry name" value="UDP-Glc/GDP-Man"/>
</dbReference>
<dbReference type="InterPro" id="IPR014026">
    <property type="entry name" value="UDP-Glc/GDP-Man_DH_dimer"/>
</dbReference>
<keyword evidence="5 8" id="KW-0560">Oxidoreductase</keyword>
<evidence type="ECO:0000313" key="12">
    <source>
        <dbReference type="EMBL" id="SER14725.1"/>
    </source>
</evidence>
<evidence type="ECO:0000256" key="9">
    <source>
        <dbReference type="PIRSR" id="PIRSR500134-2"/>
    </source>
</evidence>
<sequence length="421" mass="47344">MKVKVYGADLTAWVAAASLARAGNDVLIEGPDTQLAKPLQEISALRDEPGLLYQIELQMQEGRLKRTSSQDCKTNIHWLALEHNEFHLAQAIISELANEVTENLLIVNQCNFGVGATDMLQSLLNEAANQVVVYIPNNLQEGKALQGFSQPKRITIGSENSWAITMTRSLIRPFLQNIEHLLLMSSREAEFTKLAITGMLAIRIGYINELANLADQMDVDIDTIREGMGADPRIGNHYLSPGCGFGGQNFNQNISRFSEIFEKRGQNSLLKTVISENEIQKELLFKKLWQHYQCDLTHKTVSVWGASFKPGTASIDNAPSLKVIDALLAQGVHVRVHDPEALGNLQQHYDDHHDIAFCNDPYDAITESDALLLVTEWPEYWSPDYERLLQQMRMPLIIDGRNIFDREALEMYGFTYMGVGR</sequence>
<evidence type="ECO:0000313" key="13">
    <source>
        <dbReference type="Proteomes" id="UP000198749"/>
    </source>
</evidence>
<evidence type="ECO:0000256" key="10">
    <source>
        <dbReference type="PIRSR" id="PIRSR500134-3"/>
    </source>
</evidence>
<dbReference type="Pfam" id="PF03720">
    <property type="entry name" value="UDPG_MGDP_dh_C"/>
    <property type="match status" value="1"/>
</dbReference>
<name>A0A1H9LU66_9GAMM</name>
<dbReference type="STRING" id="355243.SAMN03080615_04089"/>
<dbReference type="Gene3D" id="3.40.50.720">
    <property type="entry name" value="NAD(P)-binding Rossmann-like Domain"/>
    <property type="match status" value="2"/>
</dbReference>
<dbReference type="GO" id="GO:0003979">
    <property type="term" value="F:UDP-glucose 6-dehydrogenase activity"/>
    <property type="evidence" value="ECO:0007669"/>
    <property type="project" value="UniProtKB-EC"/>
</dbReference>
<dbReference type="PIRSF" id="PIRSF500134">
    <property type="entry name" value="UDPglc_DH_bac"/>
    <property type="match status" value="1"/>
</dbReference>
<dbReference type="GO" id="GO:0000271">
    <property type="term" value="P:polysaccharide biosynthetic process"/>
    <property type="evidence" value="ECO:0007669"/>
    <property type="project" value="InterPro"/>
</dbReference>
<feature type="binding site" evidence="10">
    <location>
        <position position="141"/>
    </location>
    <ligand>
        <name>NAD(+)</name>
        <dbReference type="ChEBI" id="CHEBI:57540"/>
    </ligand>
</feature>
<keyword evidence="6 8" id="KW-0520">NAD</keyword>
<dbReference type="SUPFAM" id="SSF48179">
    <property type="entry name" value="6-phosphogluconate dehydrogenase C-terminal domain-like"/>
    <property type="match status" value="1"/>
</dbReference>
<dbReference type="Proteomes" id="UP000198749">
    <property type="component" value="Unassembled WGS sequence"/>
</dbReference>
<feature type="domain" description="UDP-glucose/GDP-mannose dehydrogenase C-terminal" evidence="11">
    <location>
        <begin position="302"/>
        <end position="406"/>
    </location>
</feature>
<dbReference type="Pfam" id="PF03721">
    <property type="entry name" value="UDPG_MGDP_dh_N"/>
    <property type="match status" value="1"/>
</dbReference>
<evidence type="ECO:0000256" key="4">
    <source>
        <dbReference type="ARBA" id="ARBA00015132"/>
    </source>
</evidence>
<comment type="catalytic activity">
    <reaction evidence="7 8">
        <text>UDP-alpha-D-glucose + 2 NAD(+) + H2O = UDP-alpha-D-glucuronate + 2 NADH + 3 H(+)</text>
        <dbReference type="Rhea" id="RHEA:23596"/>
        <dbReference type="ChEBI" id="CHEBI:15377"/>
        <dbReference type="ChEBI" id="CHEBI:15378"/>
        <dbReference type="ChEBI" id="CHEBI:57540"/>
        <dbReference type="ChEBI" id="CHEBI:57945"/>
        <dbReference type="ChEBI" id="CHEBI:58052"/>
        <dbReference type="ChEBI" id="CHEBI:58885"/>
        <dbReference type="EC" id="1.1.1.22"/>
    </reaction>
</comment>
<dbReference type="EC" id="1.1.1.22" evidence="3 8"/>
<dbReference type="GO" id="GO:0051287">
    <property type="term" value="F:NAD binding"/>
    <property type="evidence" value="ECO:0007669"/>
    <property type="project" value="InterPro"/>
</dbReference>
<dbReference type="SMART" id="SM00984">
    <property type="entry name" value="UDPG_MGDP_dh_C"/>
    <property type="match status" value="1"/>
</dbReference>
<dbReference type="InterPro" id="IPR028357">
    <property type="entry name" value="UDPglc_DH_bac"/>
</dbReference>
<evidence type="ECO:0000256" key="1">
    <source>
        <dbReference type="ARBA" id="ARBA00004701"/>
    </source>
</evidence>
<keyword evidence="13" id="KW-1185">Reference proteome</keyword>
<evidence type="ECO:0000259" key="11">
    <source>
        <dbReference type="SMART" id="SM00984"/>
    </source>
</evidence>
<evidence type="ECO:0000256" key="6">
    <source>
        <dbReference type="ARBA" id="ARBA00023027"/>
    </source>
</evidence>
<dbReference type="PIRSF" id="PIRSF000124">
    <property type="entry name" value="UDPglc_GDPman_dh"/>
    <property type="match status" value="1"/>
</dbReference>
<organism evidence="12 13">
    <name type="scientific">Amphritea atlantica</name>
    <dbReference type="NCBI Taxonomy" id="355243"/>
    <lineage>
        <taxon>Bacteria</taxon>
        <taxon>Pseudomonadati</taxon>
        <taxon>Pseudomonadota</taxon>
        <taxon>Gammaproteobacteria</taxon>
        <taxon>Oceanospirillales</taxon>
        <taxon>Oceanospirillaceae</taxon>
        <taxon>Amphritea</taxon>
    </lineage>
</organism>
<dbReference type="InterPro" id="IPR036220">
    <property type="entry name" value="UDP-Glc/GDP-Man_DH_C_sf"/>
</dbReference>